<dbReference type="InterPro" id="IPR016169">
    <property type="entry name" value="FAD-bd_PCMH_sub2"/>
</dbReference>
<evidence type="ECO:0000259" key="6">
    <source>
        <dbReference type="PROSITE" id="PS51387"/>
    </source>
</evidence>
<dbReference type="InterPro" id="IPR020904">
    <property type="entry name" value="Sc_DH/Rdtase_CS"/>
</dbReference>
<dbReference type="InterPro" id="IPR016166">
    <property type="entry name" value="FAD-bd_PCMH"/>
</dbReference>
<dbReference type="OrthoDB" id="9775082at2"/>
<protein>
    <submittedName>
        <fullName evidence="7">FAD linked oxidase, N-terminal</fullName>
    </submittedName>
</protein>
<dbReference type="Proteomes" id="UP000006263">
    <property type="component" value="Unassembled WGS sequence"/>
</dbReference>
<dbReference type="SUPFAM" id="SSF51735">
    <property type="entry name" value="NAD(P)-binding Rossmann-fold domains"/>
    <property type="match status" value="1"/>
</dbReference>
<dbReference type="eggNOG" id="COG4221">
    <property type="taxonomic scope" value="Bacteria"/>
</dbReference>
<dbReference type="Gene3D" id="3.30.43.10">
    <property type="entry name" value="Uridine Diphospho-n-acetylenolpyruvylglucosamine Reductase, domain 2"/>
    <property type="match status" value="1"/>
</dbReference>
<feature type="domain" description="FAD-binding PCMH-type" evidence="6">
    <location>
        <begin position="299"/>
        <end position="470"/>
    </location>
</feature>
<dbReference type="Pfam" id="PF01565">
    <property type="entry name" value="FAD_binding_4"/>
    <property type="match status" value="1"/>
</dbReference>
<gene>
    <name evidence="7" type="ORF">GMES_1410</name>
</gene>
<evidence type="ECO:0000256" key="4">
    <source>
        <dbReference type="ARBA" id="ARBA00022827"/>
    </source>
</evidence>
<reference evidence="7 8" key="1">
    <citation type="journal article" date="2017" name="Antonie Van Leeuwenhoek">
        <title>Rhizobium rhizosphaerae sp. nov., a novel species isolated from rice rhizosphere.</title>
        <authorList>
            <person name="Zhao J.J."/>
            <person name="Zhang J."/>
            <person name="Zhang R.J."/>
            <person name="Zhang C.W."/>
            <person name="Yin H.Q."/>
            <person name="Zhang X.X."/>
        </authorList>
    </citation>
    <scope>NUCLEOTIDE SEQUENCE [LARGE SCALE GENOMIC DNA]</scope>
    <source>
        <strain evidence="7 8">KMM 241</strain>
    </source>
</reference>
<dbReference type="PROSITE" id="PS00061">
    <property type="entry name" value="ADH_SHORT"/>
    <property type="match status" value="1"/>
</dbReference>
<dbReference type="InterPro" id="IPR002347">
    <property type="entry name" value="SDR_fam"/>
</dbReference>
<dbReference type="EMBL" id="BAEP01000026">
    <property type="protein sequence ID" value="GAC23709.1"/>
    <property type="molecule type" value="Genomic_DNA"/>
</dbReference>
<dbReference type="AlphaFoldDB" id="K6XSW3"/>
<sequence>MMKDKVAVITGAGSGIGLALTNQFLSMDDHTFVIAIGRQSSELRALCEKFNARLVIKHIDFNHTGATKRIEQALGKYERIDYLVHCAGSVIPLKRIHSIDYEDWCATQKVNSDIPFLITKLCLNKFKHSRVLFLTSDQPVTAVEGASAYCVSKAAIQMMCDCFRKEISHDIAAFATVAPGNVDTPMQKKIREVSSDVLPMSVLLRDMHKESKLLPPHLVAEYLCQLLTRIDVKTFGATQWNVLRSAVKEPQRPLNANSNILTTVDKASLQYLQDKIDGDVWATGSKEYTLRRRVFNQAISHFPIGIVVPQSEADIVKIIDYANRQNLQISIKGAGHGVTGAAVINGGIVIDMSTFQSIELCADGQSVKVGAGVRNRDLDRFLSHHNKVVPLGTCPDVGVVGATLGGGIGFLSRKYGLSCDNVLAFNLISADGQQRVVSASEHTDLFWALRGGGGAQFGVITDITFSLHPAPDSIEGGIIEWPIHKANGILTHYSETVLQGPRTQFLYAYIARSTAKQAKISIMGFSDDPDTSLHDITSWETDADISITHKQYIECQSNNYEQGHALYWRNGIIEGALTQDFITTVLQCFQSCPDNAGGIMLDPLCGAIQDVGAHETAFIHRNASFVCSITGVTPPDQVNNEVTEWVDQTYARLSPFFNGHAYQNYDMGKDFPLIGYYGQHTQRLIAIKQKFDPELKFAGSLQRHLQKTV</sequence>
<comment type="caution">
    <text evidence="7">The sequence shown here is derived from an EMBL/GenBank/DDBJ whole genome shotgun (WGS) entry which is preliminary data.</text>
</comment>
<comment type="similarity">
    <text evidence="2">Belongs to the oxygen-dependent FAD-linked oxidoreductase family.</text>
</comment>
<dbReference type="eggNOG" id="COG0277">
    <property type="taxonomic scope" value="Bacteria"/>
</dbReference>
<dbReference type="PROSITE" id="PS51387">
    <property type="entry name" value="FAD_PCMH"/>
    <property type="match status" value="1"/>
</dbReference>
<dbReference type="InterPro" id="IPR036291">
    <property type="entry name" value="NAD(P)-bd_dom_sf"/>
</dbReference>
<dbReference type="GO" id="GO:0016491">
    <property type="term" value="F:oxidoreductase activity"/>
    <property type="evidence" value="ECO:0007669"/>
    <property type="project" value="UniProtKB-KW"/>
</dbReference>
<keyword evidence="3" id="KW-0285">Flavoprotein</keyword>
<dbReference type="InterPro" id="IPR036318">
    <property type="entry name" value="FAD-bd_PCMH-like_sf"/>
</dbReference>
<evidence type="ECO:0000313" key="7">
    <source>
        <dbReference type="EMBL" id="GAC23709.1"/>
    </source>
</evidence>
<dbReference type="RefSeq" id="WP_006991860.1">
    <property type="nucleotide sequence ID" value="NZ_BAEP01000026.1"/>
</dbReference>
<dbReference type="GO" id="GO:0071949">
    <property type="term" value="F:FAD binding"/>
    <property type="evidence" value="ECO:0007669"/>
    <property type="project" value="InterPro"/>
</dbReference>
<evidence type="ECO:0000256" key="1">
    <source>
        <dbReference type="ARBA" id="ARBA00001974"/>
    </source>
</evidence>
<name>K6XSW3_9ALTE</name>
<dbReference type="Gene3D" id="3.40.50.720">
    <property type="entry name" value="NAD(P)-binding Rossmann-like Domain"/>
    <property type="match status" value="1"/>
</dbReference>
<keyword evidence="4" id="KW-0274">FAD</keyword>
<proteinExistence type="inferred from homology"/>
<evidence type="ECO:0000256" key="5">
    <source>
        <dbReference type="ARBA" id="ARBA00023002"/>
    </source>
</evidence>
<accession>K6XSW3</accession>
<keyword evidence="5" id="KW-0560">Oxidoreductase</keyword>
<dbReference type="PANTHER" id="PTHR42973:SF39">
    <property type="entry name" value="FAD-BINDING PCMH-TYPE DOMAIN-CONTAINING PROTEIN"/>
    <property type="match status" value="1"/>
</dbReference>
<dbReference type="SUPFAM" id="SSF56176">
    <property type="entry name" value="FAD-binding/transporter-associated domain-like"/>
    <property type="match status" value="1"/>
</dbReference>
<organism evidence="7 8">
    <name type="scientific">Paraglaciecola mesophila KMM 241</name>
    <dbReference type="NCBI Taxonomy" id="1128912"/>
    <lineage>
        <taxon>Bacteria</taxon>
        <taxon>Pseudomonadati</taxon>
        <taxon>Pseudomonadota</taxon>
        <taxon>Gammaproteobacteria</taxon>
        <taxon>Alteromonadales</taxon>
        <taxon>Alteromonadaceae</taxon>
        <taxon>Paraglaciecola</taxon>
    </lineage>
</organism>
<evidence type="ECO:0000256" key="3">
    <source>
        <dbReference type="ARBA" id="ARBA00022630"/>
    </source>
</evidence>
<comment type="cofactor">
    <cofactor evidence="1">
        <name>FAD</name>
        <dbReference type="ChEBI" id="CHEBI:57692"/>
    </cofactor>
</comment>
<dbReference type="Gene3D" id="3.30.465.10">
    <property type="match status" value="1"/>
</dbReference>
<dbReference type="InterPro" id="IPR050416">
    <property type="entry name" value="FAD-linked_Oxidoreductase"/>
</dbReference>
<dbReference type="PRINTS" id="PR00081">
    <property type="entry name" value="GDHRDH"/>
</dbReference>
<dbReference type="PANTHER" id="PTHR42973">
    <property type="entry name" value="BINDING OXIDOREDUCTASE, PUTATIVE (AFU_ORTHOLOGUE AFUA_1G17690)-RELATED"/>
    <property type="match status" value="1"/>
</dbReference>
<dbReference type="Gene3D" id="3.40.462.20">
    <property type="match status" value="1"/>
</dbReference>
<evidence type="ECO:0000256" key="2">
    <source>
        <dbReference type="ARBA" id="ARBA00005466"/>
    </source>
</evidence>
<evidence type="ECO:0000313" key="8">
    <source>
        <dbReference type="Proteomes" id="UP000006263"/>
    </source>
</evidence>
<dbReference type="InterPro" id="IPR006094">
    <property type="entry name" value="Oxid_FAD_bind_N"/>
</dbReference>
<dbReference type="InterPro" id="IPR016167">
    <property type="entry name" value="FAD-bd_PCMH_sub1"/>
</dbReference>
<dbReference type="Pfam" id="PF00106">
    <property type="entry name" value="adh_short"/>
    <property type="match status" value="1"/>
</dbReference>